<keyword evidence="3" id="KW-1185">Reference proteome</keyword>
<reference evidence="2" key="1">
    <citation type="submission" date="2022-10" db="EMBL/GenBank/DDBJ databases">
        <title>Puccinia triticina Genome sequencing and assembly.</title>
        <authorList>
            <person name="Li C."/>
        </authorList>
    </citation>
    <scope>NUCLEOTIDE SEQUENCE</scope>
    <source>
        <strain evidence="2">Pt15</strain>
    </source>
</reference>
<dbReference type="RefSeq" id="XP_053028351.1">
    <property type="nucleotide sequence ID" value="XM_053164377.1"/>
</dbReference>
<sequence length="94" mass="9556">MPSSVAIWSLAPSPAHTRLATGCDHGAIADNQLELVCKLDPCKTRLLSLAWGISPSETPLLLQDPNKSQSSSSPAAPNPVCASGPPAPAVVSTG</sequence>
<evidence type="ECO:0000313" key="2">
    <source>
        <dbReference type="EMBL" id="WAQ92796.1"/>
    </source>
</evidence>
<evidence type="ECO:0008006" key="4">
    <source>
        <dbReference type="Google" id="ProtNLM"/>
    </source>
</evidence>
<name>A0ABY7D580_9BASI</name>
<feature type="region of interest" description="Disordered" evidence="1">
    <location>
        <begin position="58"/>
        <end position="94"/>
    </location>
</feature>
<dbReference type="Proteomes" id="UP001164743">
    <property type="component" value="Chromosome 17A"/>
</dbReference>
<feature type="compositionally biased region" description="Low complexity" evidence="1">
    <location>
        <begin position="68"/>
        <end position="83"/>
    </location>
</feature>
<organism evidence="2 3">
    <name type="scientific">Puccinia triticina</name>
    <dbReference type="NCBI Taxonomy" id="208348"/>
    <lineage>
        <taxon>Eukaryota</taxon>
        <taxon>Fungi</taxon>
        <taxon>Dikarya</taxon>
        <taxon>Basidiomycota</taxon>
        <taxon>Pucciniomycotina</taxon>
        <taxon>Pucciniomycetes</taxon>
        <taxon>Pucciniales</taxon>
        <taxon>Pucciniaceae</taxon>
        <taxon>Puccinia</taxon>
    </lineage>
</organism>
<gene>
    <name evidence="2" type="ORF">PtA15_17A278</name>
</gene>
<dbReference type="EMBL" id="CP110437">
    <property type="protein sequence ID" value="WAQ92796.1"/>
    <property type="molecule type" value="Genomic_DNA"/>
</dbReference>
<accession>A0ABY7D580</accession>
<evidence type="ECO:0000256" key="1">
    <source>
        <dbReference type="SAM" id="MobiDB-lite"/>
    </source>
</evidence>
<evidence type="ECO:0000313" key="3">
    <source>
        <dbReference type="Proteomes" id="UP001164743"/>
    </source>
</evidence>
<dbReference type="GeneID" id="77805272"/>
<proteinExistence type="predicted"/>
<protein>
    <recommendedName>
        <fullName evidence="4">Anaphase-promoting complex subunit 4 WD40 domain-containing protein</fullName>
    </recommendedName>
</protein>